<evidence type="ECO:0000256" key="3">
    <source>
        <dbReference type="ARBA" id="ARBA00022692"/>
    </source>
</evidence>
<evidence type="ECO:0000313" key="8">
    <source>
        <dbReference type="EMBL" id="CAB3764421.1"/>
    </source>
</evidence>
<evidence type="ECO:0000256" key="5">
    <source>
        <dbReference type="ARBA" id="ARBA00023136"/>
    </source>
</evidence>
<feature type="transmembrane region" description="Helical" evidence="6">
    <location>
        <begin position="261"/>
        <end position="282"/>
    </location>
</feature>
<dbReference type="Gene3D" id="1.20.1250.20">
    <property type="entry name" value="MFS general substrate transporter like domains"/>
    <property type="match status" value="2"/>
</dbReference>
<evidence type="ECO:0000259" key="7">
    <source>
        <dbReference type="PROSITE" id="PS50850"/>
    </source>
</evidence>
<dbReference type="GO" id="GO:0022857">
    <property type="term" value="F:transmembrane transporter activity"/>
    <property type="evidence" value="ECO:0007669"/>
    <property type="project" value="InterPro"/>
</dbReference>
<sequence>MKRVRLKATTTVLLMLCLMYMITYIDRVNVSTAAGQFKSELGLSSTQIGVIFSAFAYPYVVFQFIGGWFSDRFGARRTLIACALMWAVATALTGLAGGFVTLLAARLLLGLGEGATFPAATTAMATWFAKDKRGMAQGITHSSARLGNAFAPILVYSLIRAVNWRFSFYMLGLVSLGWVVLWYKTYRDNPARHPNITPSELAAIPVARERVIDPKGTTARLFWRMLPVSVVYFCYCWILWLMLDWMPLYFMHSFHLNIKKAVVFTTAVFVAGVVGDLIGGLLTDHLLRRTKSPVLARSCLVAACMTMTGLSVVPVLFVHDPMISLIFLAAAMFFNEMNIGPMWAIPMDIASSERSGAASGIMASIGNTSAIICPMVAGFLADRAGGWNLTFLISIGVMICGVLVVFAMRPNKAFVVSRQTPRSHDLAFAPSTPTSVNANVGQPE</sequence>
<proteinExistence type="predicted"/>
<feature type="transmembrane region" description="Helical" evidence="6">
    <location>
        <begin position="387"/>
        <end position="408"/>
    </location>
</feature>
<dbReference type="PANTHER" id="PTHR11662:SF399">
    <property type="entry name" value="FI19708P1-RELATED"/>
    <property type="match status" value="1"/>
</dbReference>
<dbReference type="InterPro" id="IPR050382">
    <property type="entry name" value="MFS_Na/Anion_cotransporter"/>
</dbReference>
<dbReference type="SUPFAM" id="SSF103473">
    <property type="entry name" value="MFS general substrate transporter"/>
    <property type="match status" value="1"/>
</dbReference>
<evidence type="ECO:0000256" key="1">
    <source>
        <dbReference type="ARBA" id="ARBA00004651"/>
    </source>
</evidence>
<comment type="subcellular location">
    <subcellularLocation>
        <location evidence="1">Cell membrane</location>
        <topology evidence="1">Multi-pass membrane protein</topology>
    </subcellularLocation>
</comment>
<dbReference type="CDD" id="cd17319">
    <property type="entry name" value="MFS_ExuT_GudP_like"/>
    <property type="match status" value="1"/>
</dbReference>
<dbReference type="InterPro" id="IPR020846">
    <property type="entry name" value="MFS_dom"/>
</dbReference>
<evidence type="ECO:0000256" key="2">
    <source>
        <dbReference type="ARBA" id="ARBA00022475"/>
    </source>
</evidence>
<dbReference type="GO" id="GO:0005886">
    <property type="term" value="C:plasma membrane"/>
    <property type="evidence" value="ECO:0007669"/>
    <property type="project" value="UniProtKB-SubCell"/>
</dbReference>
<dbReference type="InterPro" id="IPR036259">
    <property type="entry name" value="MFS_trans_sf"/>
</dbReference>
<feature type="transmembrane region" description="Helical" evidence="6">
    <location>
        <begin position="294"/>
        <end position="317"/>
    </location>
</feature>
<dbReference type="PROSITE" id="PS50850">
    <property type="entry name" value="MFS"/>
    <property type="match status" value="1"/>
</dbReference>
<dbReference type="AlphaFoldDB" id="A0A6J5EGA9"/>
<feature type="transmembrane region" description="Helical" evidence="6">
    <location>
        <begin position="357"/>
        <end position="381"/>
    </location>
</feature>
<dbReference type="Proteomes" id="UP000494329">
    <property type="component" value="Unassembled WGS sequence"/>
</dbReference>
<dbReference type="PIRSF" id="PIRSF002808">
    <property type="entry name" value="Hexose_phosphate_transp"/>
    <property type="match status" value="1"/>
</dbReference>
<feature type="domain" description="Major facilitator superfamily (MFS) profile" evidence="7">
    <location>
        <begin position="12"/>
        <end position="413"/>
    </location>
</feature>
<keyword evidence="4 6" id="KW-1133">Transmembrane helix</keyword>
<accession>A0A6J5EGA9</accession>
<keyword evidence="3 6" id="KW-0812">Transmembrane</keyword>
<dbReference type="EMBL" id="CADIKF010000038">
    <property type="protein sequence ID" value="CAB3764421.1"/>
    <property type="molecule type" value="Genomic_DNA"/>
</dbReference>
<feature type="transmembrane region" description="Helical" evidence="6">
    <location>
        <begin position="323"/>
        <end position="345"/>
    </location>
</feature>
<keyword evidence="2" id="KW-1003">Cell membrane</keyword>
<dbReference type="Pfam" id="PF07690">
    <property type="entry name" value="MFS_1"/>
    <property type="match status" value="1"/>
</dbReference>
<gene>
    <name evidence="8" type="primary">sauU_4</name>
    <name evidence="8" type="ORF">LMG29739_04352</name>
</gene>
<evidence type="ECO:0000313" key="9">
    <source>
        <dbReference type="Proteomes" id="UP000494329"/>
    </source>
</evidence>
<dbReference type="InterPro" id="IPR000849">
    <property type="entry name" value="Sugar_P_transporter"/>
</dbReference>
<dbReference type="RefSeq" id="WP_175113164.1">
    <property type="nucleotide sequence ID" value="NZ_CADIKF010000038.1"/>
</dbReference>
<reference evidence="8 9" key="1">
    <citation type="submission" date="2020-04" db="EMBL/GenBank/DDBJ databases">
        <authorList>
            <person name="De Canck E."/>
        </authorList>
    </citation>
    <scope>NUCLEOTIDE SEQUENCE [LARGE SCALE GENOMIC DNA]</scope>
    <source>
        <strain evidence="8 9">LMG 29739</strain>
    </source>
</reference>
<evidence type="ECO:0000256" key="6">
    <source>
        <dbReference type="SAM" id="Phobius"/>
    </source>
</evidence>
<feature type="transmembrane region" description="Helical" evidence="6">
    <location>
        <begin position="166"/>
        <end position="183"/>
    </location>
</feature>
<name>A0A6J5EGA9_9BURK</name>
<dbReference type="InterPro" id="IPR011701">
    <property type="entry name" value="MFS"/>
</dbReference>
<organism evidence="8 9">
    <name type="scientific">Paraburkholderia solisilvae</name>
    <dbReference type="NCBI Taxonomy" id="624376"/>
    <lineage>
        <taxon>Bacteria</taxon>
        <taxon>Pseudomonadati</taxon>
        <taxon>Pseudomonadota</taxon>
        <taxon>Betaproteobacteria</taxon>
        <taxon>Burkholderiales</taxon>
        <taxon>Burkholderiaceae</taxon>
        <taxon>Paraburkholderia</taxon>
    </lineage>
</organism>
<evidence type="ECO:0000256" key="4">
    <source>
        <dbReference type="ARBA" id="ARBA00022989"/>
    </source>
</evidence>
<feature type="transmembrane region" description="Helical" evidence="6">
    <location>
        <begin position="221"/>
        <end position="241"/>
    </location>
</feature>
<keyword evidence="9" id="KW-1185">Reference proteome</keyword>
<feature type="transmembrane region" description="Helical" evidence="6">
    <location>
        <begin position="51"/>
        <end position="69"/>
    </location>
</feature>
<dbReference type="PANTHER" id="PTHR11662">
    <property type="entry name" value="SOLUTE CARRIER FAMILY 17"/>
    <property type="match status" value="1"/>
</dbReference>
<keyword evidence="5 6" id="KW-0472">Membrane</keyword>
<protein>
    <submittedName>
        <fullName evidence="8">Putative sulfoacetate transporter SauU</fullName>
    </submittedName>
</protein>
<feature type="transmembrane region" description="Helical" evidence="6">
    <location>
        <begin position="81"/>
        <end position="105"/>
    </location>
</feature>